<keyword evidence="3" id="KW-0489">Methyltransferase</keyword>
<evidence type="ECO:0000313" key="3">
    <source>
        <dbReference type="EMBL" id="ATQ41223.1"/>
    </source>
</evidence>
<name>A0A2D2ATC2_9CAUL</name>
<dbReference type="GO" id="GO:0008168">
    <property type="term" value="F:methyltransferase activity"/>
    <property type="evidence" value="ECO:0007669"/>
    <property type="project" value="UniProtKB-KW"/>
</dbReference>
<dbReference type="Proteomes" id="UP000228945">
    <property type="component" value="Chromosome"/>
</dbReference>
<dbReference type="RefSeq" id="WP_099620480.1">
    <property type="nucleotide sequence ID" value="NZ_CP024201.1"/>
</dbReference>
<dbReference type="AlphaFoldDB" id="A0A2D2ATC2"/>
<dbReference type="Pfam" id="PF13847">
    <property type="entry name" value="Methyltransf_31"/>
    <property type="match status" value="1"/>
</dbReference>
<dbReference type="OrthoDB" id="9801363at2"/>
<dbReference type="Gene3D" id="3.40.50.150">
    <property type="entry name" value="Vaccinia Virus protein VP39"/>
    <property type="match status" value="1"/>
</dbReference>
<dbReference type="InterPro" id="IPR036390">
    <property type="entry name" value="WH_DNA-bd_sf"/>
</dbReference>
<feature type="domain" description="S-adenosylmethionine-dependent methyltransferase Rv2258c-like winged HTH" evidence="2">
    <location>
        <begin position="34"/>
        <end position="102"/>
    </location>
</feature>
<dbReference type="InterPro" id="IPR025714">
    <property type="entry name" value="Methyltranfer_dom"/>
</dbReference>
<dbReference type="PANTHER" id="PTHR45128">
    <property type="entry name" value="METHYLTRANSFERASE TYPE 11"/>
    <property type="match status" value="1"/>
</dbReference>
<evidence type="ECO:0000259" key="2">
    <source>
        <dbReference type="Pfam" id="PF21320"/>
    </source>
</evidence>
<organism evidence="3 4">
    <name type="scientific">Caulobacter mirabilis</name>
    <dbReference type="NCBI Taxonomy" id="69666"/>
    <lineage>
        <taxon>Bacteria</taxon>
        <taxon>Pseudomonadati</taxon>
        <taxon>Pseudomonadota</taxon>
        <taxon>Alphaproteobacteria</taxon>
        <taxon>Caulobacterales</taxon>
        <taxon>Caulobacteraceae</taxon>
        <taxon>Caulobacter</taxon>
    </lineage>
</organism>
<dbReference type="KEGG" id="cmb:CSW64_01755"/>
<dbReference type="CDD" id="cd02440">
    <property type="entry name" value="AdoMet_MTases"/>
    <property type="match status" value="1"/>
</dbReference>
<dbReference type="Pfam" id="PF21320">
    <property type="entry name" value="WHD_Rv2258c"/>
    <property type="match status" value="1"/>
</dbReference>
<sequence>MSATNGLRPVPPDPEKLEAFMGKMVGDMGAAISAALVLIGDRTGLYRGLAERGPSTSAELAAHTGTTERYVREWLAAQAAAGYIEYDKAGGRFFMTPEQAMVFADEGGPAFMAGGFEVLQAVFLDEPKVTAAFGSGKGVGWHEHSQCLFRGTERFFRPGYNANLVSSWIPALDGVEARLKAGARVADIGCGHGASTVLMAQAYPRSRFYGFDYHAPSIERARAAAEEAGVADRCEFEVASAQDFPGADYDMAAIFDALHDMGDPVGASRHIRETLKPDGTWLLVEPFANDDLGDNLNPVGRLFYSASTMICTPASLSQEVGLGLGAQAGEARLRKVTEEAGFTHFRRAAETPFNLVFEVRA</sequence>
<dbReference type="PANTHER" id="PTHR45128:SF2">
    <property type="entry name" value="METHYLTRANSFERASE DOMAIN-CONTAINING PROTEIN"/>
    <property type="match status" value="1"/>
</dbReference>
<reference evidence="3 4" key="1">
    <citation type="submission" date="2017-10" db="EMBL/GenBank/DDBJ databases">
        <title>Genome sequence of Caulobacter mirabilis FWC38.</title>
        <authorList>
            <person name="Fiebig A."/>
            <person name="Crosson S."/>
        </authorList>
    </citation>
    <scope>NUCLEOTIDE SEQUENCE [LARGE SCALE GENOMIC DNA]</scope>
    <source>
        <strain evidence="3 4">FWC 38</strain>
    </source>
</reference>
<evidence type="ECO:0000313" key="4">
    <source>
        <dbReference type="Proteomes" id="UP000228945"/>
    </source>
</evidence>
<dbReference type="SUPFAM" id="SSF53335">
    <property type="entry name" value="S-adenosyl-L-methionine-dependent methyltransferases"/>
    <property type="match status" value="1"/>
</dbReference>
<feature type="domain" description="Methyltransferase" evidence="1">
    <location>
        <begin position="180"/>
        <end position="292"/>
    </location>
</feature>
<gene>
    <name evidence="3" type="ORF">CSW64_01755</name>
</gene>
<proteinExistence type="predicted"/>
<dbReference type="InterPro" id="IPR029063">
    <property type="entry name" value="SAM-dependent_MTases_sf"/>
</dbReference>
<protein>
    <submittedName>
        <fullName evidence="3">SAM-dependent methyltransferase</fullName>
    </submittedName>
</protein>
<dbReference type="InterPro" id="IPR053173">
    <property type="entry name" value="SAM-binding_MTase"/>
</dbReference>
<dbReference type="SUPFAM" id="SSF46785">
    <property type="entry name" value="Winged helix' DNA-binding domain"/>
    <property type="match status" value="1"/>
</dbReference>
<dbReference type="GO" id="GO:0032259">
    <property type="term" value="P:methylation"/>
    <property type="evidence" value="ECO:0007669"/>
    <property type="project" value="UniProtKB-KW"/>
</dbReference>
<accession>A0A2D2ATC2</accession>
<keyword evidence="3" id="KW-0808">Transferase</keyword>
<dbReference type="InterPro" id="IPR048711">
    <property type="entry name" value="WHD_Rv2258c"/>
</dbReference>
<keyword evidence="4" id="KW-1185">Reference proteome</keyword>
<dbReference type="InterPro" id="IPR036388">
    <property type="entry name" value="WH-like_DNA-bd_sf"/>
</dbReference>
<dbReference type="EMBL" id="CP024201">
    <property type="protein sequence ID" value="ATQ41223.1"/>
    <property type="molecule type" value="Genomic_DNA"/>
</dbReference>
<evidence type="ECO:0000259" key="1">
    <source>
        <dbReference type="Pfam" id="PF13847"/>
    </source>
</evidence>
<dbReference type="Gene3D" id="1.10.10.10">
    <property type="entry name" value="Winged helix-like DNA-binding domain superfamily/Winged helix DNA-binding domain"/>
    <property type="match status" value="1"/>
</dbReference>